<comment type="subcellular location">
    <subcellularLocation>
        <location evidence="6">Cytoplasm</location>
    </subcellularLocation>
</comment>
<name>A0A6G7PY25_9BACT</name>
<dbReference type="EC" id="2.1.1.-" evidence="6"/>
<evidence type="ECO:0000256" key="3">
    <source>
        <dbReference type="ARBA" id="ARBA00022603"/>
    </source>
</evidence>
<comment type="function">
    <text evidence="6">Specifically methylates the N7 position of a guanine in 16S rRNA.</text>
</comment>
<comment type="similarity">
    <text evidence="6">Belongs to the methyltransferase superfamily. RNA methyltransferase RsmG family.</text>
</comment>
<dbReference type="Proteomes" id="UP000502179">
    <property type="component" value="Chromosome"/>
</dbReference>
<dbReference type="SUPFAM" id="SSF53335">
    <property type="entry name" value="S-adenosyl-L-methionine-dependent methyltransferases"/>
    <property type="match status" value="1"/>
</dbReference>
<evidence type="ECO:0000256" key="4">
    <source>
        <dbReference type="ARBA" id="ARBA00022679"/>
    </source>
</evidence>
<keyword evidence="1 6" id="KW-0963">Cytoplasm</keyword>
<evidence type="ECO:0000256" key="1">
    <source>
        <dbReference type="ARBA" id="ARBA00022490"/>
    </source>
</evidence>
<keyword evidence="5 6" id="KW-0949">S-adenosyl-L-methionine</keyword>
<protein>
    <recommendedName>
        <fullName evidence="6">Ribosomal RNA small subunit methyltransferase G</fullName>
        <ecNumber evidence="6">2.1.1.-</ecNumber>
    </recommendedName>
    <alternativeName>
        <fullName evidence="6">16S rRNA 7-methylguanosine methyltransferase</fullName>
        <shortName evidence="6">16S rRNA m7G methyltransferase</shortName>
    </alternativeName>
</protein>
<dbReference type="EMBL" id="CP048877">
    <property type="protein sequence ID" value="QIJ72520.1"/>
    <property type="molecule type" value="Genomic_DNA"/>
</dbReference>
<reference evidence="7 8" key="1">
    <citation type="submission" date="2020-02" db="EMBL/GenBank/DDBJ databases">
        <title>Genome analysis of Thermosulfuriphilus ammonigenes ST65T, an anaerobic thermophilic chemolithoautotrophic bacterium isolated from a deep-sea hydrothermal vent.</title>
        <authorList>
            <person name="Slobodkina G."/>
            <person name="Allioux M."/>
            <person name="Merkel A."/>
            <person name="Alain K."/>
            <person name="Jebbar M."/>
            <person name="Slobodkin A."/>
        </authorList>
    </citation>
    <scope>NUCLEOTIDE SEQUENCE [LARGE SCALE GENOMIC DNA]</scope>
    <source>
        <strain evidence="7 8">ST65</strain>
    </source>
</reference>
<evidence type="ECO:0000313" key="7">
    <source>
        <dbReference type="EMBL" id="QIJ72520.1"/>
    </source>
</evidence>
<feature type="binding site" evidence="6">
    <location>
        <position position="152"/>
    </location>
    <ligand>
        <name>S-adenosyl-L-methionine</name>
        <dbReference type="ChEBI" id="CHEBI:59789"/>
    </ligand>
</feature>
<keyword evidence="2 6" id="KW-0698">rRNA processing</keyword>
<proteinExistence type="inferred from homology"/>
<dbReference type="RefSeq" id="WP_166032737.1">
    <property type="nucleotide sequence ID" value="NZ_CP048877.1"/>
</dbReference>
<dbReference type="PANTHER" id="PTHR31760">
    <property type="entry name" value="S-ADENOSYL-L-METHIONINE-DEPENDENT METHYLTRANSFERASES SUPERFAMILY PROTEIN"/>
    <property type="match status" value="1"/>
</dbReference>
<dbReference type="InterPro" id="IPR003682">
    <property type="entry name" value="rRNA_ssu_MeTfrase_G"/>
</dbReference>
<dbReference type="GO" id="GO:0070043">
    <property type="term" value="F:rRNA (guanine-N7-)-methyltransferase activity"/>
    <property type="evidence" value="ECO:0007669"/>
    <property type="project" value="UniProtKB-UniRule"/>
</dbReference>
<feature type="binding site" evidence="6">
    <location>
        <position position="84"/>
    </location>
    <ligand>
        <name>S-adenosyl-L-methionine</name>
        <dbReference type="ChEBI" id="CHEBI:59789"/>
    </ligand>
</feature>
<comment type="caution">
    <text evidence="6">Lacks conserved residue(s) required for the propagation of feature annotation.</text>
</comment>
<keyword evidence="4 6" id="KW-0808">Transferase</keyword>
<gene>
    <name evidence="6" type="primary">rsmG</name>
    <name evidence="7" type="ORF">G4V39_09655</name>
</gene>
<dbReference type="Pfam" id="PF02527">
    <property type="entry name" value="GidB"/>
    <property type="match status" value="1"/>
</dbReference>
<evidence type="ECO:0000256" key="6">
    <source>
        <dbReference type="HAMAP-Rule" id="MF_00074"/>
    </source>
</evidence>
<dbReference type="GO" id="GO:0005829">
    <property type="term" value="C:cytosol"/>
    <property type="evidence" value="ECO:0007669"/>
    <property type="project" value="TreeGrafter"/>
</dbReference>
<dbReference type="PANTHER" id="PTHR31760:SF0">
    <property type="entry name" value="S-ADENOSYL-L-METHIONINE-DEPENDENT METHYLTRANSFERASES SUPERFAMILY PROTEIN"/>
    <property type="match status" value="1"/>
</dbReference>
<sequence length="212" mass="24183">MSYLRDLNQKQCQRLLNHWLRRYGLSPLASQTFDCLWNWLTAFEEAAPRLNLTAAKSRSQRVSQILEAIILSEMIDRGPVLDLGSGAGIPGLIGAIYRRELSFTLAEALTERVVFMNKICLQLGLRNCQAVVCHFGKKCPLEEGRFGSLVSRGFGSYRRFLKLGAPYAKQGARFFYLLRPEVEEEQGLSRSSEVVSFRLPDGQLRYLLIYER</sequence>
<evidence type="ECO:0000256" key="5">
    <source>
        <dbReference type="ARBA" id="ARBA00022691"/>
    </source>
</evidence>
<dbReference type="InterPro" id="IPR029063">
    <property type="entry name" value="SAM-dependent_MTases_sf"/>
</dbReference>
<accession>A0A6G7PY25</accession>
<dbReference type="KEGG" id="tav:G4V39_09655"/>
<dbReference type="AlphaFoldDB" id="A0A6G7PY25"/>
<keyword evidence="8" id="KW-1185">Reference proteome</keyword>
<dbReference type="HAMAP" id="MF_00074">
    <property type="entry name" value="16SrRNA_methyltr_G"/>
    <property type="match status" value="1"/>
</dbReference>
<dbReference type="Gene3D" id="3.40.50.150">
    <property type="entry name" value="Vaccinia Virus protein VP39"/>
    <property type="match status" value="1"/>
</dbReference>
<keyword evidence="3 6" id="KW-0489">Methyltransferase</keyword>
<evidence type="ECO:0000313" key="8">
    <source>
        <dbReference type="Proteomes" id="UP000502179"/>
    </source>
</evidence>
<evidence type="ECO:0000256" key="2">
    <source>
        <dbReference type="ARBA" id="ARBA00022552"/>
    </source>
</evidence>
<organism evidence="7 8">
    <name type="scientific">Thermosulfuriphilus ammonigenes</name>
    <dbReference type="NCBI Taxonomy" id="1936021"/>
    <lineage>
        <taxon>Bacteria</taxon>
        <taxon>Pseudomonadati</taxon>
        <taxon>Thermodesulfobacteriota</taxon>
        <taxon>Thermodesulfobacteria</taxon>
        <taxon>Thermodesulfobacteriales</taxon>
        <taxon>Thermodesulfobacteriaceae</taxon>
        <taxon>Thermosulfuriphilus</taxon>
    </lineage>
</organism>